<evidence type="ECO:0000313" key="3">
    <source>
        <dbReference type="EMBL" id="WAS92940.1"/>
    </source>
</evidence>
<dbReference type="Proteomes" id="UP001164459">
    <property type="component" value="Chromosome"/>
</dbReference>
<dbReference type="GO" id="GO:0008168">
    <property type="term" value="F:methyltransferase activity"/>
    <property type="evidence" value="ECO:0007669"/>
    <property type="project" value="UniProtKB-KW"/>
</dbReference>
<dbReference type="InterPro" id="IPR014777">
    <property type="entry name" value="4pyrrole_Mease_sub1"/>
</dbReference>
<gene>
    <name evidence="3" type="ORF">O0S08_42770</name>
</gene>
<keyword evidence="3" id="KW-0808">Transferase</keyword>
<dbReference type="GO" id="GO:0032259">
    <property type="term" value="P:methylation"/>
    <property type="evidence" value="ECO:0007669"/>
    <property type="project" value="UniProtKB-KW"/>
</dbReference>
<dbReference type="SUPFAM" id="SSF53790">
    <property type="entry name" value="Tetrapyrrole methylase"/>
    <property type="match status" value="1"/>
</dbReference>
<feature type="domain" description="Tetrapyrrole methylase" evidence="2">
    <location>
        <begin position="12"/>
        <end position="149"/>
    </location>
</feature>
<name>A0ABY7H111_9BACT</name>
<evidence type="ECO:0000259" key="2">
    <source>
        <dbReference type="Pfam" id="PF00590"/>
    </source>
</evidence>
<dbReference type="RefSeq" id="WP_269035295.1">
    <property type="nucleotide sequence ID" value="NZ_CP114040.1"/>
</dbReference>
<evidence type="ECO:0000256" key="1">
    <source>
        <dbReference type="SAM" id="MobiDB-lite"/>
    </source>
</evidence>
<organism evidence="3 4">
    <name type="scientific">Nannocystis punicea</name>
    <dbReference type="NCBI Taxonomy" id="2995304"/>
    <lineage>
        <taxon>Bacteria</taxon>
        <taxon>Pseudomonadati</taxon>
        <taxon>Myxococcota</taxon>
        <taxon>Polyangia</taxon>
        <taxon>Nannocystales</taxon>
        <taxon>Nannocystaceae</taxon>
        <taxon>Nannocystis</taxon>
    </lineage>
</organism>
<dbReference type="Pfam" id="PF00590">
    <property type="entry name" value="TP_methylase"/>
    <property type="match status" value="1"/>
</dbReference>
<dbReference type="CDD" id="cd19916">
    <property type="entry name" value="OphMA_like"/>
    <property type="match status" value="1"/>
</dbReference>
<protein>
    <submittedName>
        <fullName evidence="3">SAM-dependent methyltransferase</fullName>
    </submittedName>
</protein>
<proteinExistence type="predicted"/>
<feature type="region of interest" description="Disordered" evidence="1">
    <location>
        <begin position="266"/>
        <end position="291"/>
    </location>
</feature>
<dbReference type="Gene3D" id="3.40.1010.10">
    <property type="entry name" value="Cobalt-precorrin-4 Transmethylase, Domain 1"/>
    <property type="match status" value="1"/>
</dbReference>
<keyword evidence="3" id="KW-0489">Methyltransferase</keyword>
<keyword evidence="4" id="KW-1185">Reference proteome</keyword>
<dbReference type="EMBL" id="CP114040">
    <property type="protein sequence ID" value="WAS92940.1"/>
    <property type="molecule type" value="Genomic_DNA"/>
</dbReference>
<dbReference type="InterPro" id="IPR000878">
    <property type="entry name" value="4pyrrol_Mease"/>
</dbReference>
<reference evidence="3" key="1">
    <citation type="submission" date="2022-11" db="EMBL/GenBank/DDBJ databases">
        <title>Minimal conservation of predation-associated metabolite biosynthetic gene clusters underscores biosynthetic potential of Myxococcota including descriptions for ten novel species: Archangium lansinium sp. nov., Myxococcus landrumus sp. nov., Nannocystis bai.</title>
        <authorList>
            <person name="Ahearne A."/>
            <person name="Stevens C."/>
            <person name="Dowd S."/>
        </authorList>
    </citation>
    <scope>NUCLEOTIDE SEQUENCE</scope>
    <source>
        <strain evidence="3">Fl3</strain>
    </source>
</reference>
<accession>A0ABY7H111</accession>
<sequence length="291" mass="32375">MNTSTKHHAFDIAIVGLGVSGIHQMTREVEETIKRCRHVFVTDTAEGVCDYLRTICPKVTELTVRGDLGAHRMVIYRRMASEVISGALDEGPVCFATYGHPTMYCYPTELIQRAAQILDLRTMILPGVSSLDTLLSDLGIDPGGDGLQIYEASDMLIRQRPLQTDVGTVIYQVPIVLESSNRLPGKQSIDNLRRFQAYLLKYYPPKHTALFVLSKTHPLLETVTQRIPLDRLADVMSTNTNLGTLYIPPVQHRAVVEHELAERMGAHDALDSPRRPGRPAIGPKDPKARKA</sequence>
<dbReference type="InterPro" id="IPR035996">
    <property type="entry name" value="4pyrrol_Methylase_sf"/>
</dbReference>
<evidence type="ECO:0000313" key="4">
    <source>
        <dbReference type="Proteomes" id="UP001164459"/>
    </source>
</evidence>